<dbReference type="GO" id="GO:0003677">
    <property type="term" value="F:DNA binding"/>
    <property type="evidence" value="ECO:0007669"/>
    <property type="project" value="UniProtKB-KW"/>
</dbReference>
<reference evidence="7" key="1">
    <citation type="submission" date="2022-12" db="EMBL/GenBank/DDBJ databases">
        <authorList>
            <person name="Petersen C."/>
        </authorList>
    </citation>
    <scope>NUCLEOTIDE SEQUENCE</scope>
    <source>
        <strain evidence="7">IBT 35673</strain>
    </source>
</reference>
<dbReference type="GO" id="GO:0006351">
    <property type="term" value="P:DNA-templated transcription"/>
    <property type="evidence" value="ECO:0007669"/>
    <property type="project" value="InterPro"/>
</dbReference>
<feature type="domain" description="Xylanolytic transcriptional activator regulatory" evidence="6">
    <location>
        <begin position="124"/>
        <end position="355"/>
    </location>
</feature>
<keyword evidence="3" id="KW-0238">DNA-binding</keyword>
<feature type="compositionally biased region" description="Polar residues" evidence="5">
    <location>
        <begin position="561"/>
        <end position="576"/>
    </location>
</feature>
<dbReference type="AlphaFoldDB" id="A0A9W9Q108"/>
<keyword evidence="4" id="KW-0539">Nucleus</keyword>
<organism evidence="7 8">
    <name type="scientific">Penicillium brevicompactum</name>
    <dbReference type="NCBI Taxonomy" id="5074"/>
    <lineage>
        <taxon>Eukaryota</taxon>
        <taxon>Fungi</taxon>
        <taxon>Dikarya</taxon>
        <taxon>Ascomycota</taxon>
        <taxon>Pezizomycotina</taxon>
        <taxon>Eurotiomycetes</taxon>
        <taxon>Eurotiomycetidae</taxon>
        <taxon>Eurotiales</taxon>
        <taxon>Aspergillaceae</taxon>
        <taxon>Penicillium</taxon>
    </lineage>
</organism>
<accession>A0A9W9Q108</accession>
<gene>
    <name evidence="7" type="ORF">N7452_010894</name>
</gene>
<evidence type="ECO:0000256" key="1">
    <source>
        <dbReference type="ARBA" id="ARBA00004123"/>
    </source>
</evidence>
<reference evidence="7" key="2">
    <citation type="journal article" date="2023" name="IMA Fungus">
        <title>Comparative genomic study of the Penicillium genus elucidates a diverse pangenome and 15 lateral gene transfer events.</title>
        <authorList>
            <person name="Petersen C."/>
            <person name="Sorensen T."/>
            <person name="Nielsen M.R."/>
            <person name="Sondergaard T.E."/>
            <person name="Sorensen J.L."/>
            <person name="Fitzpatrick D.A."/>
            <person name="Frisvad J.C."/>
            <person name="Nielsen K.L."/>
        </authorList>
    </citation>
    <scope>NUCLEOTIDE SEQUENCE</scope>
    <source>
        <strain evidence="7">IBT 35673</strain>
    </source>
</reference>
<comment type="caution">
    <text evidence="7">The sequence shown here is derived from an EMBL/GenBank/DDBJ whole genome shotgun (WGS) entry which is preliminary data.</text>
</comment>
<dbReference type="CDD" id="cd12148">
    <property type="entry name" value="fungal_TF_MHR"/>
    <property type="match status" value="1"/>
</dbReference>
<dbReference type="Pfam" id="PF04082">
    <property type="entry name" value="Fungal_trans"/>
    <property type="match status" value="1"/>
</dbReference>
<dbReference type="PANTHER" id="PTHR46910:SF3">
    <property type="entry name" value="HALOTOLERANCE PROTEIN 9-RELATED"/>
    <property type="match status" value="1"/>
</dbReference>
<dbReference type="Proteomes" id="UP001147695">
    <property type="component" value="Unassembled WGS sequence"/>
</dbReference>
<dbReference type="PANTHER" id="PTHR46910">
    <property type="entry name" value="TRANSCRIPTION FACTOR PDR1"/>
    <property type="match status" value="1"/>
</dbReference>
<evidence type="ECO:0000259" key="6">
    <source>
        <dbReference type="Pfam" id="PF04082"/>
    </source>
</evidence>
<dbReference type="InterPro" id="IPR007219">
    <property type="entry name" value="XnlR_reg_dom"/>
</dbReference>
<feature type="compositionally biased region" description="Polar residues" evidence="5">
    <location>
        <begin position="529"/>
        <end position="553"/>
    </location>
</feature>
<evidence type="ECO:0000256" key="5">
    <source>
        <dbReference type="SAM" id="MobiDB-lite"/>
    </source>
</evidence>
<evidence type="ECO:0000256" key="3">
    <source>
        <dbReference type="ARBA" id="ARBA00023125"/>
    </source>
</evidence>
<evidence type="ECO:0000313" key="8">
    <source>
        <dbReference type="Proteomes" id="UP001147695"/>
    </source>
</evidence>
<keyword evidence="2" id="KW-0479">Metal-binding</keyword>
<name>A0A9W9Q108_PENBR</name>
<dbReference type="InterPro" id="IPR050987">
    <property type="entry name" value="AtrR-like"/>
</dbReference>
<sequence length="645" mass="72342">MSSESIINWDAVKSVNYEPPTSLFIDRLIENPSERAHLYDEFSILRADDARVPSSGLAFFSEKKLESLVKRLGSSEIRELVHQIDNEIRTRFLASTNNDNAFAHGVRPLALEQPSSDELQSYTNSYFEIVHPVFPFLDRSDFEERINDAQLSQNLKTDSAFCALFYAVMALGCQYHGRGTFQPGVGEAWKFFQTSFSCVSGIITSHASLPNLQALIAMVRHLSTHTLHNDTLDSNSPKAIFALNTSSLQIENFLIAEACRTVLTLRYQKSILMDCNDAACYRAFWVVYHMEKQYSFQARSSSAIIDLDVGCQIPSVPESVVKGYNWFMASIRISRIFSITYDTLFSVNASTQSTASLLLAVDHIQKLLEGWRQSIPLVYRPGEVLQRLSFADMSTKEIAIRTHFYYFHLIIALERMRLHHSRDRQIADNSLQTMLKAATTVAELTRFIDVEPYTPVFILSIMPLSALFILFDFIIHCPARPDIREKLTLLDILSGHFSMLEHASGGLLPGNYLSRFAHIARRHVETFTSQSANNTRTDSSSIFGSEQNQQDTSYRGDVSVGGNTESDGTASSSHHYINDSFSQEPLAGVDAYDESGTENATPYSADIWPFPLQIESETGFNALFASAVSWEDLMDSARPDAGGNN</sequence>
<evidence type="ECO:0000256" key="2">
    <source>
        <dbReference type="ARBA" id="ARBA00022723"/>
    </source>
</evidence>
<dbReference type="EMBL" id="JAPZBQ010000006">
    <property type="protein sequence ID" value="KAJ5322605.1"/>
    <property type="molecule type" value="Genomic_DNA"/>
</dbReference>
<comment type="subcellular location">
    <subcellularLocation>
        <location evidence="1">Nucleus</location>
    </subcellularLocation>
</comment>
<dbReference type="GO" id="GO:0003700">
    <property type="term" value="F:DNA-binding transcription factor activity"/>
    <property type="evidence" value="ECO:0007669"/>
    <property type="project" value="InterPro"/>
</dbReference>
<proteinExistence type="predicted"/>
<evidence type="ECO:0000313" key="7">
    <source>
        <dbReference type="EMBL" id="KAJ5322605.1"/>
    </source>
</evidence>
<feature type="region of interest" description="Disordered" evidence="5">
    <location>
        <begin position="529"/>
        <end position="576"/>
    </location>
</feature>
<dbReference type="GO" id="GO:0008270">
    <property type="term" value="F:zinc ion binding"/>
    <property type="evidence" value="ECO:0007669"/>
    <property type="project" value="InterPro"/>
</dbReference>
<evidence type="ECO:0000256" key="4">
    <source>
        <dbReference type="ARBA" id="ARBA00023242"/>
    </source>
</evidence>
<dbReference type="GO" id="GO:0005634">
    <property type="term" value="C:nucleus"/>
    <property type="evidence" value="ECO:0007669"/>
    <property type="project" value="UniProtKB-SubCell"/>
</dbReference>
<protein>
    <recommendedName>
        <fullName evidence="6">Xylanolytic transcriptional activator regulatory domain-containing protein</fullName>
    </recommendedName>
</protein>